<dbReference type="InterPro" id="IPR001965">
    <property type="entry name" value="Znf_PHD"/>
</dbReference>
<dbReference type="Pfam" id="PF23011">
    <property type="entry name" value="PHD-1st_NSD"/>
    <property type="match status" value="1"/>
</dbReference>
<comment type="domain">
    <text evidence="10">The PHD-type zinc finger mediates the binding to H3K4me3.</text>
</comment>
<organism evidence="13 14">
    <name type="scientific">Polyporus arcularius HHB13444</name>
    <dbReference type="NCBI Taxonomy" id="1314778"/>
    <lineage>
        <taxon>Eukaryota</taxon>
        <taxon>Fungi</taxon>
        <taxon>Dikarya</taxon>
        <taxon>Basidiomycota</taxon>
        <taxon>Agaricomycotina</taxon>
        <taxon>Agaricomycetes</taxon>
        <taxon>Polyporales</taxon>
        <taxon>Polyporaceae</taxon>
        <taxon>Polyporus</taxon>
    </lineage>
</organism>
<evidence type="ECO:0000259" key="12">
    <source>
        <dbReference type="PROSITE" id="PS50016"/>
    </source>
</evidence>
<evidence type="ECO:0000313" key="13">
    <source>
        <dbReference type="EMBL" id="TFK82015.1"/>
    </source>
</evidence>
<dbReference type="PROSITE" id="PS01359">
    <property type="entry name" value="ZF_PHD_1"/>
    <property type="match status" value="1"/>
</dbReference>
<dbReference type="InterPro" id="IPR028651">
    <property type="entry name" value="ING_fam"/>
</dbReference>
<evidence type="ECO:0000256" key="11">
    <source>
        <dbReference type="SAM" id="MobiDB-lite"/>
    </source>
</evidence>
<dbReference type="EMBL" id="ML211532">
    <property type="protein sequence ID" value="TFK82015.1"/>
    <property type="molecule type" value="Genomic_DNA"/>
</dbReference>
<dbReference type="STRING" id="1314778.A0A5C3NXA8"/>
<evidence type="ECO:0000313" key="14">
    <source>
        <dbReference type="Proteomes" id="UP000308197"/>
    </source>
</evidence>
<feature type="site" description="Histone H3K4me3 binding" evidence="7">
    <location>
        <position position="461"/>
    </location>
</feature>
<comment type="subunit">
    <text evidence="10">Component of an histone acetyltransferase complex. Interacts with H3K4me3 and to a lesser extent with H3K4me2.</text>
</comment>
<feature type="binding site" evidence="8">
    <location>
        <position position="460"/>
    </location>
    <ligand>
        <name>Zn(2+)</name>
        <dbReference type="ChEBI" id="CHEBI:29105"/>
        <label>2</label>
    </ligand>
</feature>
<keyword evidence="4 9" id="KW-0863">Zinc-finger</keyword>
<feature type="binding site" evidence="8">
    <location>
        <position position="449"/>
    </location>
    <ligand>
        <name>Zn(2+)</name>
        <dbReference type="ChEBI" id="CHEBI:29105"/>
        <label>1</label>
    </ligand>
</feature>
<dbReference type="GO" id="GO:0008270">
    <property type="term" value="F:zinc ion binding"/>
    <property type="evidence" value="ECO:0007669"/>
    <property type="project" value="UniProtKB-KW"/>
</dbReference>
<evidence type="ECO:0000256" key="10">
    <source>
        <dbReference type="RuleBase" id="RU361213"/>
    </source>
</evidence>
<dbReference type="GO" id="GO:0000785">
    <property type="term" value="C:chromatin"/>
    <property type="evidence" value="ECO:0007669"/>
    <property type="project" value="UniProtKB-ARBA"/>
</dbReference>
<feature type="site" description="Histone H3K4me3 binding" evidence="7">
    <location>
        <position position="469"/>
    </location>
</feature>
<keyword evidence="14" id="KW-1185">Reference proteome</keyword>
<dbReference type="Gene3D" id="6.10.140.1740">
    <property type="match status" value="1"/>
</dbReference>
<dbReference type="Gene3D" id="3.30.40.10">
    <property type="entry name" value="Zinc/RING finger domain, C3HC4 (zinc finger)"/>
    <property type="match status" value="1"/>
</dbReference>
<feature type="binding site" evidence="8">
    <location>
        <position position="471"/>
    </location>
    <ligand>
        <name>Zn(2+)</name>
        <dbReference type="ChEBI" id="CHEBI:29105"/>
        <label>1</label>
    </ligand>
</feature>
<dbReference type="PROSITE" id="PS50016">
    <property type="entry name" value="ZF_PHD_2"/>
    <property type="match status" value="1"/>
</dbReference>
<feature type="binding site" evidence="8">
    <location>
        <position position="465"/>
    </location>
    <ligand>
        <name>Zn(2+)</name>
        <dbReference type="ChEBI" id="CHEBI:29105"/>
        <label>2</label>
    </ligand>
</feature>
<feature type="compositionally biased region" description="Low complexity" evidence="11">
    <location>
        <begin position="183"/>
        <end position="196"/>
    </location>
</feature>
<evidence type="ECO:0000256" key="4">
    <source>
        <dbReference type="ARBA" id="ARBA00022771"/>
    </source>
</evidence>
<dbReference type="InterPro" id="IPR024610">
    <property type="entry name" value="ING_N_histone-binding"/>
</dbReference>
<dbReference type="InterPro" id="IPR059153">
    <property type="entry name" value="NSD_PHD-1st"/>
</dbReference>
<evidence type="ECO:0000256" key="7">
    <source>
        <dbReference type="PIRSR" id="PIRSR628651-50"/>
    </source>
</evidence>
<proteinExistence type="inferred from homology"/>
<dbReference type="SMART" id="SM00249">
    <property type="entry name" value="PHD"/>
    <property type="match status" value="1"/>
</dbReference>
<dbReference type="Proteomes" id="UP000308197">
    <property type="component" value="Unassembled WGS sequence"/>
</dbReference>
<dbReference type="AlphaFoldDB" id="A0A5C3NXA8"/>
<feature type="compositionally biased region" description="Low complexity" evidence="11">
    <location>
        <begin position="351"/>
        <end position="362"/>
    </location>
</feature>
<evidence type="ECO:0000256" key="5">
    <source>
        <dbReference type="ARBA" id="ARBA00022833"/>
    </source>
</evidence>
<dbReference type="GO" id="GO:0005634">
    <property type="term" value="C:nucleus"/>
    <property type="evidence" value="ECO:0007669"/>
    <property type="project" value="UniProtKB-SubCell"/>
</dbReference>
<feature type="binding site" evidence="8">
    <location>
        <position position="447"/>
    </location>
    <ligand>
        <name>Zn(2+)</name>
        <dbReference type="ChEBI" id="CHEBI:29105"/>
        <label>1</label>
    </ligand>
</feature>
<comment type="subcellular location">
    <subcellularLocation>
        <location evidence="1 10">Nucleus</location>
    </subcellularLocation>
</comment>
<dbReference type="SMART" id="SM01408">
    <property type="entry name" value="ING"/>
    <property type="match status" value="1"/>
</dbReference>
<name>A0A5C3NXA8_9APHY</name>
<dbReference type="Pfam" id="PF12998">
    <property type="entry name" value="ING"/>
    <property type="match status" value="2"/>
</dbReference>
<dbReference type="FunFam" id="3.30.40.10:FF:000021">
    <property type="entry name" value="Inhibitor of growth 2b"/>
    <property type="match status" value="1"/>
</dbReference>
<feature type="binding site" evidence="8">
    <location>
        <position position="490"/>
    </location>
    <ligand>
        <name>Zn(2+)</name>
        <dbReference type="ChEBI" id="CHEBI:29105"/>
        <label>2</label>
    </ligand>
</feature>
<protein>
    <recommendedName>
        <fullName evidence="10">Chromatin modification-related protein</fullName>
    </recommendedName>
</protein>
<dbReference type="InterPro" id="IPR011011">
    <property type="entry name" value="Znf_FYVE_PHD"/>
</dbReference>
<keyword evidence="6 10" id="KW-0539">Nucleus</keyword>
<keyword evidence="3 8" id="KW-0479">Metal-binding</keyword>
<feature type="compositionally biased region" description="Basic residues" evidence="11">
    <location>
        <begin position="363"/>
        <end position="376"/>
    </location>
</feature>
<evidence type="ECO:0000256" key="6">
    <source>
        <dbReference type="ARBA" id="ARBA00023242"/>
    </source>
</evidence>
<sequence length="504" mass="54714">MSTRRHKRRRTDEDADYEEQLVSPSSPADEPEEVATAADPEPRPEAPTGELDTEGQAFAKDQEIWDAFKEEHYEVLEQLPLSLHRAFTLIQELDEQAQGNITNLTPAILKYVSLRRALAEMNKNPEGPPAGEAVLGGDVVQVPADSPHAELVAEPQPFHGNGNGKSSGGSIGSSLSPPPTSTPGPSTSRTTPAPSRSLAAVIQDSDSTRELLIGIAQSAEEVSRASNEKYYLARHVYDLIDRYIRDLDRAIKEQEASISLGLRPGTHPASIILPEVVVPKLSRTRPSSPLPIDPPPESDVQPAPAPVPAPESTVQLVESPVPGKAATPPPSASPTEDEIIDITDDAEPETDPAAPAAAPASARGKRRGRKRRRFTRPPRERRTTSVAADENAAENPTQSEAEGDAEEREDAPRVGKQPPLTLKIPAQNVPPALPEGEVPDPNEPRYCFCNQVSYGEMIACDNPTCEREWFHLGCVGLARAPKGKWYCRDCAERVKRTKGKKRAR</sequence>
<feature type="compositionally biased region" description="Acidic residues" evidence="11">
    <location>
        <begin position="335"/>
        <end position="350"/>
    </location>
</feature>
<accession>A0A5C3NXA8</accession>
<dbReference type="GO" id="GO:0006325">
    <property type="term" value="P:chromatin organization"/>
    <property type="evidence" value="ECO:0007669"/>
    <property type="project" value="UniProtKB-KW"/>
</dbReference>
<evidence type="ECO:0000256" key="9">
    <source>
        <dbReference type="PROSITE-ProRule" id="PRU00146"/>
    </source>
</evidence>
<feature type="compositionally biased region" description="Gly residues" evidence="11">
    <location>
        <begin position="161"/>
        <end position="171"/>
    </location>
</feature>
<dbReference type="InterPro" id="IPR013083">
    <property type="entry name" value="Znf_RING/FYVE/PHD"/>
</dbReference>
<feature type="region of interest" description="Disordered" evidence="11">
    <location>
        <begin position="152"/>
        <end position="196"/>
    </location>
</feature>
<comment type="similarity">
    <text evidence="2 10">Belongs to the ING family.</text>
</comment>
<dbReference type="InterPro" id="IPR019786">
    <property type="entry name" value="Zinc_finger_PHD-type_CS"/>
</dbReference>
<gene>
    <name evidence="13" type="ORF">K466DRAFT_604026</name>
</gene>
<dbReference type="CDD" id="cd15505">
    <property type="entry name" value="PHD_ING"/>
    <property type="match status" value="1"/>
</dbReference>
<evidence type="ECO:0000256" key="2">
    <source>
        <dbReference type="ARBA" id="ARBA00010210"/>
    </source>
</evidence>
<dbReference type="InParanoid" id="A0A5C3NXA8"/>
<dbReference type="SUPFAM" id="SSF57903">
    <property type="entry name" value="FYVE/PHD zinc finger"/>
    <property type="match status" value="1"/>
</dbReference>
<keyword evidence="5 8" id="KW-0862">Zinc</keyword>
<evidence type="ECO:0000256" key="3">
    <source>
        <dbReference type="ARBA" id="ARBA00022723"/>
    </source>
</evidence>
<comment type="function">
    <text evidence="10">Component of an histone acetyltransferase complex.</text>
</comment>
<feature type="site" description="Histone H3K4me3 binding" evidence="7">
    <location>
        <position position="446"/>
    </location>
</feature>
<feature type="site" description="Histone H3K4me3 binding" evidence="7">
    <location>
        <position position="457"/>
    </location>
</feature>
<dbReference type="PANTHER" id="PTHR10333">
    <property type="entry name" value="INHIBITOR OF GROWTH PROTEIN"/>
    <property type="match status" value="1"/>
</dbReference>
<feature type="region of interest" description="Disordered" evidence="11">
    <location>
        <begin position="282"/>
        <end position="441"/>
    </location>
</feature>
<dbReference type="InterPro" id="IPR019787">
    <property type="entry name" value="Znf_PHD-finger"/>
</dbReference>
<reference evidence="13 14" key="1">
    <citation type="journal article" date="2019" name="Nat. Ecol. Evol.">
        <title>Megaphylogeny resolves global patterns of mushroom evolution.</title>
        <authorList>
            <person name="Varga T."/>
            <person name="Krizsan K."/>
            <person name="Foldi C."/>
            <person name="Dima B."/>
            <person name="Sanchez-Garcia M."/>
            <person name="Sanchez-Ramirez S."/>
            <person name="Szollosi G.J."/>
            <person name="Szarkandi J.G."/>
            <person name="Papp V."/>
            <person name="Albert L."/>
            <person name="Andreopoulos W."/>
            <person name="Angelini C."/>
            <person name="Antonin V."/>
            <person name="Barry K.W."/>
            <person name="Bougher N.L."/>
            <person name="Buchanan P."/>
            <person name="Buyck B."/>
            <person name="Bense V."/>
            <person name="Catcheside P."/>
            <person name="Chovatia M."/>
            <person name="Cooper J."/>
            <person name="Damon W."/>
            <person name="Desjardin D."/>
            <person name="Finy P."/>
            <person name="Geml J."/>
            <person name="Haridas S."/>
            <person name="Hughes K."/>
            <person name="Justo A."/>
            <person name="Karasinski D."/>
            <person name="Kautmanova I."/>
            <person name="Kiss B."/>
            <person name="Kocsube S."/>
            <person name="Kotiranta H."/>
            <person name="LaButti K.M."/>
            <person name="Lechner B.E."/>
            <person name="Liimatainen K."/>
            <person name="Lipzen A."/>
            <person name="Lukacs Z."/>
            <person name="Mihaltcheva S."/>
            <person name="Morgado L.N."/>
            <person name="Niskanen T."/>
            <person name="Noordeloos M.E."/>
            <person name="Ohm R.A."/>
            <person name="Ortiz-Santana B."/>
            <person name="Ovrebo C."/>
            <person name="Racz N."/>
            <person name="Riley R."/>
            <person name="Savchenko A."/>
            <person name="Shiryaev A."/>
            <person name="Soop K."/>
            <person name="Spirin V."/>
            <person name="Szebenyi C."/>
            <person name="Tomsovsky M."/>
            <person name="Tulloss R.E."/>
            <person name="Uehling J."/>
            <person name="Grigoriev I.V."/>
            <person name="Vagvolgyi C."/>
            <person name="Papp T."/>
            <person name="Martin F.M."/>
            <person name="Miettinen O."/>
            <person name="Hibbett D.S."/>
            <person name="Nagy L.G."/>
        </authorList>
    </citation>
    <scope>NUCLEOTIDE SEQUENCE [LARGE SCALE GENOMIC DNA]</scope>
    <source>
        <strain evidence="13 14">HHB13444</strain>
    </source>
</reference>
<feature type="binding site" evidence="8">
    <location>
        <position position="474"/>
    </location>
    <ligand>
        <name>Zn(2+)</name>
        <dbReference type="ChEBI" id="CHEBI:29105"/>
        <label>1</label>
    </ligand>
</feature>
<feature type="compositionally biased region" description="Pro residues" evidence="11">
    <location>
        <begin position="288"/>
        <end position="309"/>
    </location>
</feature>
<evidence type="ECO:0000256" key="8">
    <source>
        <dbReference type="PIRSR" id="PIRSR628651-51"/>
    </source>
</evidence>
<evidence type="ECO:0000256" key="1">
    <source>
        <dbReference type="ARBA" id="ARBA00004123"/>
    </source>
</evidence>
<feature type="region of interest" description="Disordered" evidence="11">
    <location>
        <begin position="1"/>
        <end position="56"/>
    </location>
</feature>
<feature type="domain" description="PHD-type" evidence="12">
    <location>
        <begin position="444"/>
        <end position="493"/>
    </location>
</feature>
<keyword evidence="10" id="KW-0156">Chromatin regulator</keyword>
<feature type="binding site" evidence="8">
    <location>
        <position position="487"/>
    </location>
    <ligand>
        <name>Zn(2+)</name>
        <dbReference type="ChEBI" id="CHEBI:29105"/>
        <label>2</label>
    </ligand>
</feature>